<name>A0ABS2YY64_POLSE</name>
<sequence length="1313" mass="144459">MDSVYSCQLDGKSQSTTRFQVSRVSDTHDVSSNMQGNNEEPPLYEETSLADGISAPRMSFRPEDRTSNVHYNGDTIKTDTGFHPYDTTSNPYYLRTFGHNTLDPVPKIDFYRNTGSLSGIKIIRPTLEDLHEEFQKNMAAVPGSAEVAVNGDGVPTDEEAAKEEESQGGFVKFGWIKGVLVRCMLNIWGVMLFIRLSWIFGQAGIGLGVIIILLAVTVTSVTGLSTSAIATNGHVKGGLGVIIILLATMVTSITGLSTSAISTNGCVRGGLGVVIICLSVVVTTLTGLSMSAICTNGMVRGGGAYYLISRSLGPEFGGSIGLIFAFANAVAVAMYVVGFSETVVELLKDSGALMVDEVNDIRIIGCITVVLLLGISVAGMEWEAKAQVLLLIILLIAIANFFIGTVIPTTKEKRARGFFNYQASIFAENFGPDFREGEGFFSVFAIFFPAATGILAGANISGDLKDPQNAIPKGTMLAILITTIAYLGVAICVGSSKCNSQRHHAGNFNHDNRLPRCCHLCSSAACYLGYDFSSCVSEQCKFGLMNNFQVMSMVSGFGPLITAGIFSATLSSALASLVSAPKVFQALCKDNIYKALHFFAKGHGKNNEPIRGYVLTFAIAVAFILIAELNTIAPIISNFFLASYALINFSCFHASYAKSPGWRPAYKYYNMWVSLFGALLCCGVMFVINWWAALITYAIEIFLYIYVTVKKPDVNWGSSAQALTYINALSDALVLTGVEDHVKNFRPQCIVLTGAPKTRPALLDLAHSITKGYGLCLTSQVFAGPRKQMVKEMNISMEKNQAWLNNNKRKAFYAAVASDTFRDGVKSLLQASGIGRLKPNTLVIGFKRNWRSASATDVQNYIGVLHDAFDFEFGIMIVRIGQGFDISQVLQMQEEMEKLELERQALDAAIKSEEMNQENTGIRRLFNKANRYNFSRQNAKEFNQRLVEASTQFKRNQGKGTIDVWWLFDDGGLTLLIPFILSTRKKWKNCKMRVFLGGKASRINEDKATMMSLLMQFRINFADVHIVGDVDVKPNKESWKFFEEMIEPYRLYECSTDSATADRLKRESPWKITDSELEMFKEKAGSCAAIFSRRCYVNDAELIVKMALSSGVLSWRRCAFLFNRFSNFSARLNLTRTLNKMRPRTGNKVIFEKVHQTVSPSKRLKGTHSEDKVVLRFAKLSENATAPSRGSAKAAGYDLYSAYDYVIPAMGKTIVKTDIQIAVPSGYYGRVAPRSGLAAKHFIDVGAGVIDEDYRGNVGVVLFNFSKNNFEVKKGDRIAQLICERICYPDLEQFETLDQTDRGDGGFGSTGTN</sequence>
<dbReference type="PRINTS" id="PR01207">
    <property type="entry name" value="NAKCLTRNSPRT"/>
</dbReference>
<keyword evidence="18" id="KW-0739">Sodium transport</keyword>
<feature type="domain" description="SLC12A transporter C-terminal" evidence="26">
    <location>
        <begin position="912"/>
        <end position="1084"/>
    </location>
</feature>
<dbReference type="Pfam" id="PF08403">
    <property type="entry name" value="AA_permease_N"/>
    <property type="match status" value="1"/>
</dbReference>
<evidence type="ECO:0000256" key="2">
    <source>
        <dbReference type="ARBA" id="ARBA00005142"/>
    </source>
</evidence>
<feature type="transmembrane region" description="Helical" evidence="23">
    <location>
        <begin position="273"/>
        <end position="299"/>
    </location>
</feature>
<dbReference type="Pfam" id="PF00692">
    <property type="entry name" value="dUTPase"/>
    <property type="match status" value="1"/>
</dbReference>
<evidence type="ECO:0000256" key="12">
    <source>
        <dbReference type="ARBA" id="ARBA00022989"/>
    </source>
</evidence>
<evidence type="ECO:0000256" key="9">
    <source>
        <dbReference type="ARBA" id="ARBA00022801"/>
    </source>
</evidence>
<keyword evidence="29" id="KW-1185">Reference proteome</keyword>
<gene>
    <name evidence="28" type="primary">Slc12a1</name>
    <name evidence="28" type="ORF">GTO92_0001481</name>
</gene>
<dbReference type="PANTHER" id="PTHR11827">
    <property type="entry name" value="SOLUTE CARRIER FAMILY 12, CATION COTRANSPORTERS"/>
    <property type="match status" value="1"/>
</dbReference>
<evidence type="ECO:0000256" key="3">
    <source>
        <dbReference type="ARBA" id="ARBA00010593"/>
    </source>
</evidence>
<evidence type="ECO:0000256" key="8">
    <source>
        <dbReference type="ARBA" id="ARBA00022692"/>
    </source>
</evidence>
<protein>
    <submittedName>
        <fullName evidence="28">S12A1 protein</fullName>
    </submittedName>
</protein>
<evidence type="ECO:0000259" key="25">
    <source>
        <dbReference type="Pfam" id="PF00692"/>
    </source>
</evidence>
<evidence type="ECO:0000256" key="19">
    <source>
        <dbReference type="ARBA" id="ARBA00023214"/>
    </source>
</evidence>
<dbReference type="Proteomes" id="UP001166052">
    <property type="component" value="Unassembled WGS sequence"/>
</dbReference>
<evidence type="ECO:0000256" key="7">
    <source>
        <dbReference type="ARBA" id="ARBA00022553"/>
    </source>
</evidence>
<dbReference type="SUPFAM" id="SSF51283">
    <property type="entry name" value="dUTPase-like"/>
    <property type="match status" value="1"/>
</dbReference>
<feature type="transmembrane region" description="Helical" evidence="23">
    <location>
        <begin position="386"/>
        <end position="407"/>
    </location>
</feature>
<feature type="domain" description="Amino acid permease N-terminal" evidence="27">
    <location>
        <begin position="86"/>
        <end position="152"/>
    </location>
</feature>
<dbReference type="InterPro" id="IPR036157">
    <property type="entry name" value="dUTPase-like_sf"/>
</dbReference>
<feature type="transmembrane region" description="Helical" evidence="23">
    <location>
        <begin position="668"/>
        <end position="692"/>
    </location>
</feature>
<dbReference type="InterPro" id="IPR018491">
    <property type="entry name" value="SLC12_C"/>
</dbReference>
<evidence type="ECO:0000256" key="13">
    <source>
        <dbReference type="ARBA" id="ARBA00023053"/>
    </source>
</evidence>
<keyword evidence="10" id="KW-0769">Symport</keyword>
<feature type="transmembrane region" description="Helical" evidence="23">
    <location>
        <begin position="361"/>
        <end position="380"/>
    </location>
</feature>
<dbReference type="Gene3D" id="1.20.1740.10">
    <property type="entry name" value="Amino acid/polyamine transporter I"/>
    <property type="match status" value="1"/>
</dbReference>
<feature type="transmembrane region" description="Helical" evidence="23">
    <location>
        <begin position="319"/>
        <end position="340"/>
    </location>
</feature>
<feature type="domain" description="Amino acid permease/ SLC12A" evidence="24">
    <location>
        <begin position="241"/>
        <end position="750"/>
    </location>
</feature>
<keyword evidence="4" id="KW-0813">Transport</keyword>
<evidence type="ECO:0000256" key="6">
    <source>
        <dbReference type="ARBA" id="ARBA00022538"/>
    </source>
</evidence>
<accession>A0ABS2YY64</accession>
<feature type="non-terminal residue" evidence="28">
    <location>
        <position position="1"/>
    </location>
</feature>
<feature type="non-terminal residue" evidence="28">
    <location>
        <position position="1313"/>
    </location>
</feature>
<evidence type="ECO:0000256" key="21">
    <source>
        <dbReference type="SAM" id="Coils"/>
    </source>
</evidence>
<evidence type="ECO:0000256" key="17">
    <source>
        <dbReference type="ARBA" id="ARBA00023180"/>
    </source>
</evidence>
<dbReference type="NCBIfam" id="TIGR00930">
    <property type="entry name" value="2a30"/>
    <property type="match status" value="1"/>
</dbReference>
<feature type="coiled-coil region" evidence="21">
    <location>
        <begin position="889"/>
        <end position="918"/>
    </location>
</feature>
<dbReference type="NCBIfam" id="TIGR00576">
    <property type="entry name" value="dut"/>
    <property type="match status" value="1"/>
</dbReference>
<dbReference type="CDD" id="cd07557">
    <property type="entry name" value="trimeric_dUTPase"/>
    <property type="match status" value="1"/>
</dbReference>
<evidence type="ECO:0000256" key="5">
    <source>
        <dbReference type="ARBA" id="ARBA00022475"/>
    </source>
</evidence>
<organism evidence="28 29">
    <name type="scientific">Polypterus senegalus</name>
    <name type="common">Senegal bichir</name>
    <dbReference type="NCBI Taxonomy" id="55291"/>
    <lineage>
        <taxon>Eukaryota</taxon>
        <taxon>Metazoa</taxon>
        <taxon>Chordata</taxon>
        <taxon>Craniata</taxon>
        <taxon>Vertebrata</taxon>
        <taxon>Euteleostomi</taxon>
        <taxon>Actinopterygii</taxon>
        <taxon>Polypteriformes</taxon>
        <taxon>Polypteridae</taxon>
        <taxon>Polypterus</taxon>
    </lineage>
</organism>
<evidence type="ECO:0000259" key="27">
    <source>
        <dbReference type="Pfam" id="PF08403"/>
    </source>
</evidence>
<proteinExistence type="inferred from homology"/>
<evidence type="ECO:0000256" key="22">
    <source>
        <dbReference type="SAM" id="MobiDB-lite"/>
    </source>
</evidence>
<evidence type="ECO:0000256" key="4">
    <source>
        <dbReference type="ARBA" id="ARBA00022448"/>
    </source>
</evidence>
<evidence type="ECO:0000256" key="14">
    <source>
        <dbReference type="ARBA" id="ARBA00023065"/>
    </source>
</evidence>
<comment type="catalytic activity">
    <reaction evidence="20">
        <text>K(+)(out) + 2 chloride(out) + Na(+)(out) = K(+)(in) + 2 chloride(in) + Na(+)(in)</text>
        <dbReference type="Rhea" id="RHEA:72395"/>
        <dbReference type="ChEBI" id="CHEBI:17996"/>
        <dbReference type="ChEBI" id="CHEBI:29101"/>
        <dbReference type="ChEBI" id="CHEBI:29103"/>
    </reaction>
    <physiologicalReaction direction="left-to-right" evidence="20">
        <dbReference type="Rhea" id="RHEA:72396"/>
    </physiologicalReaction>
</comment>
<feature type="transmembrane region" description="Helical" evidence="23">
    <location>
        <begin position="238"/>
        <end position="261"/>
    </location>
</feature>
<feature type="compositionally biased region" description="Polar residues" evidence="22">
    <location>
        <begin position="11"/>
        <end position="38"/>
    </location>
</feature>
<reference evidence="28" key="1">
    <citation type="journal article" date="2021" name="Cell">
        <title>Tracing the genetic footprints of vertebrate landing in non-teleost ray-finned fishes.</title>
        <authorList>
            <person name="Bi X."/>
            <person name="Wang K."/>
            <person name="Yang L."/>
            <person name="Pan H."/>
            <person name="Jiang H."/>
            <person name="Wei Q."/>
            <person name="Fang M."/>
            <person name="Yu H."/>
            <person name="Zhu C."/>
            <person name="Cai Y."/>
            <person name="He Y."/>
            <person name="Gan X."/>
            <person name="Zeng H."/>
            <person name="Yu D."/>
            <person name="Zhu Y."/>
            <person name="Jiang H."/>
            <person name="Qiu Q."/>
            <person name="Yang H."/>
            <person name="Zhang Y.E."/>
            <person name="Wang W."/>
            <person name="Zhu M."/>
            <person name="He S."/>
            <person name="Zhang G."/>
        </authorList>
    </citation>
    <scope>NUCLEOTIDE SEQUENCE</scope>
    <source>
        <strain evidence="28">Bchr_001</strain>
    </source>
</reference>
<dbReference type="InterPro" id="IPR013612">
    <property type="entry name" value="AA_permease_N"/>
</dbReference>
<comment type="similarity">
    <text evidence="3">Belongs to the SLC12A transporter family.</text>
</comment>
<dbReference type="InterPro" id="IPR002443">
    <property type="entry name" value="SLC12A1/SLC12A2"/>
</dbReference>
<keyword evidence="6" id="KW-0633">Potassium transport</keyword>
<dbReference type="NCBIfam" id="NF001862">
    <property type="entry name" value="PRK00601.1"/>
    <property type="match status" value="1"/>
</dbReference>
<keyword evidence="14" id="KW-0406">Ion transport</keyword>
<evidence type="ECO:0000259" key="26">
    <source>
        <dbReference type="Pfam" id="PF03522"/>
    </source>
</evidence>
<dbReference type="PANTHER" id="PTHR11827:SF93">
    <property type="entry name" value="SOLUTE CARRIER FAMILY 12 MEMBER 1"/>
    <property type="match status" value="1"/>
</dbReference>
<evidence type="ECO:0000256" key="11">
    <source>
        <dbReference type="ARBA" id="ARBA00022958"/>
    </source>
</evidence>
<keyword evidence="16 23" id="KW-0472">Membrane</keyword>
<feature type="transmembrane region" description="Helical" evidence="23">
    <location>
        <begin position="474"/>
        <end position="494"/>
    </location>
</feature>
<dbReference type="Pfam" id="PF00324">
    <property type="entry name" value="AA_permease"/>
    <property type="match status" value="2"/>
</dbReference>
<comment type="pathway">
    <text evidence="2">Pyrimidine metabolism; dUMP biosynthesis; dUMP from dCTP (dUTP route): step 2/2.</text>
</comment>
<keyword evidence="5" id="KW-1003">Cell membrane</keyword>
<dbReference type="EMBL" id="JAAWVN010012227">
    <property type="protein sequence ID" value="MBN3291338.1"/>
    <property type="molecule type" value="Genomic_DNA"/>
</dbReference>
<keyword evidence="19" id="KW-0868">Chloride</keyword>
<keyword evidence="13" id="KW-0915">Sodium</keyword>
<feature type="transmembrane region" description="Helical" evidence="23">
    <location>
        <begin position="610"/>
        <end position="629"/>
    </location>
</feature>
<comment type="caution">
    <text evidence="28">The sequence shown here is derived from an EMBL/GenBank/DDBJ whole genome shotgun (WGS) entry which is preliminary data.</text>
</comment>
<keyword evidence="11" id="KW-0630">Potassium</keyword>
<feature type="domain" description="dUTPase-like" evidence="25">
    <location>
        <begin position="1183"/>
        <end position="1311"/>
    </location>
</feature>
<feature type="domain" description="Amino acid permease/ SLC12A" evidence="24">
    <location>
        <begin position="178"/>
        <end position="238"/>
    </location>
</feature>
<evidence type="ECO:0000256" key="1">
    <source>
        <dbReference type="ARBA" id="ARBA00004651"/>
    </source>
</evidence>
<feature type="transmembrane region" description="Helical" evidence="23">
    <location>
        <begin position="192"/>
        <end position="218"/>
    </location>
</feature>
<keyword evidence="9" id="KW-0378">Hydrolase</keyword>
<evidence type="ECO:0000259" key="24">
    <source>
        <dbReference type="Pfam" id="PF00324"/>
    </source>
</evidence>
<evidence type="ECO:0000256" key="18">
    <source>
        <dbReference type="ARBA" id="ARBA00023201"/>
    </source>
</evidence>
<keyword evidence="21" id="KW-0175">Coiled coil</keyword>
<dbReference type="InterPro" id="IPR033704">
    <property type="entry name" value="dUTPase_trimeric"/>
</dbReference>
<dbReference type="InterPro" id="IPR004841">
    <property type="entry name" value="AA-permease/SLC12A_dom"/>
</dbReference>
<evidence type="ECO:0000256" key="16">
    <source>
        <dbReference type="ARBA" id="ARBA00023136"/>
    </source>
</evidence>
<dbReference type="InterPro" id="IPR008181">
    <property type="entry name" value="dUTPase"/>
</dbReference>
<evidence type="ECO:0000256" key="23">
    <source>
        <dbReference type="SAM" id="Phobius"/>
    </source>
</evidence>
<evidence type="ECO:0000256" key="15">
    <source>
        <dbReference type="ARBA" id="ARBA00023080"/>
    </source>
</evidence>
<feature type="region of interest" description="Disordered" evidence="22">
    <location>
        <begin position="1"/>
        <end position="44"/>
    </location>
</feature>
<keyword evidence="17" id="KW-0325">Glycoprotein</keyword>
<dbReference type="InterPro" id="IPR029054">
    <property type="entry name" value="dUTPase-like"/>
</dbReference>
<evidence type="ECO:0000313" key="28">
    <source>
        <dbReference type="EMBL" id="MBN3291338.1"/>
    </source>
</evidence>
<feature type="transmembrane region" description="Helical" evidence="23">
    <location>
        <begin position="635"/>
        <end position="656"/>
    </location>
</feature>
<dbReference type="Pfam" id="PF03522">
    <property type="entry name" value="SLC12"/>
    <property type="match status" value="1"/>
</dbReference>
<dbReference type="Gene3D" id="2.70.40.10">
    <property type="match status" value="1"/>
</dbReference>
<comment type="subcellular location">
    <subcellularLocation>
        <location evidence="1">Cell membrane</location>
        <topology evidence="1">Multi-pass membrane protein</topology>
    </subcellularLocation>
</comment>
<keyword evidence="7" id="KW-0597">Phosphoprotein</keyword>
<evidence type="ECO:0000313" key="29">
    <source>
        <dbReference type="Proteomes" id="UP001166052"/>
    </source>
</evidence>
<feature type="transmembrane region" description="Helical" evidence="23">
    <location>
        <begin position="440"/>
        <end position="462"/>
    </location>
</feature>
<dbReference type="InterPro" id="IPR004842">
    <property type="entry name" value="SLC12A_fam"/>
</dbReference>
<keyword evidence="15" id="KW-0546">Nucleotide metabolism</keyword>
<keyword evidence="12 23" id="KW-1133">Transmembrane helix</keyword>
<evidence type="ECO:0000256" key="10">
    <source>
        <dbReference type="ARBA" id="ARBA00022847"/>
    </source>
</evidence>
<keyword evidence="8 23" id="KW-0812">Transmembrane</keyword>
<evidence type="ECO:0000256" key="20">
    <source>
        <dbReference type="ARBA" id="ARBA00048452"/>
    </source>
</evidence>